<dbReference type="InterPro" id="IPR012334">
    <property type="entry name" value="Pectin_lyas_fold"/>
</dbReference>
<dbReference type="AlphaFoldDB" id="A0AAV9A4W1"/>
<gene>
    <name evidence="1" type="ORF">QJS04_geneDACA005434</name>
</gene>
<dbReference type="PANTHER" id="PTHR31339:SF66">
    <property type="entry name" value="OS06G0106800 PROTEIN"/>
    <property type="match status" value="1"/>
</dbReference>
<dbReference type="EMBL" id="JAUJYN010000012">
    <property type="protein sequence ID" value="KAK1259231.1"/>
    <property type="molecule type" value="Genomic_DNA"/>
</dbReference>
<dbReference type="SUPFAM" id="SSF51126">
    <property type="entry name" value="Pectin lyase-like"/>
    <property type="match status" value="1"/>
</dbReference>
<protein>
    <submittedName>
        <fullName evidence="1">Polygalacturonase</fullName>
    </submittedName>
</protein>
<sequence>MFTLYLHRDAVILGSPDMNDWPIIDPLPSYGRGRDAPGGRYSPLIFGSNLTDVVITGFTLPPLNLTSLTHVAPVN</sequence>
<dbReference type="Gene3D" id="2.160.20.10">
    <property type="entry name" value="Single-stranded right-handed beta-helix, Pectin lyase-like"/>
    <property type="match status" value="1"/>
</dbReference>
<dbReference type="InterPro" id="IPR011050">
    <property type="entry name" value="Pectin_lyase_fold/virulence"/>
</dbReference>
<proteinExistence type="predicted"/>
<comment type="caution">
    <text evidence="1">The sequence shown here is derived from an EMBL/GenBank/DDBJ whole genome shotgun (WGS) entry which is preliminary data.</text>
</comment>
<accession>A0AAV9A4W1</accession>
<organism evidence="1 2">
    <name type="scientific">Acorus gramineus</name>
    <name type="common">Dwarf sweet flag</name>
    <dbReference type="NCBI Taxonomy" id="55184"/>
    <lineage>
        <taxon>Eukaryota</taxon>
        <taxon>Viridiplantae</taxon>
        <taxon>Streptophyta</taxon>
        <taxon>Embryophyta</taxon>
        <taxon>Tracheophyta</taxon>
        <taxon>Spermatophyta</taxon>
        <taxon>Magnoliopsida</taxon>
        <taxon>Liliopsida</taxon>
        <taxon>Acoraceae</taxon>
        <taxon>Acorus</taxon>
    </lineage>
</organism>
<dbReference type="PANTHER" id="PTHR31339">
    <property type="entry name" value="PECTIN LYASE-RELATED"/>
    <property type="match status" value="1"/>
</dbReference>
<reference evidence="1" key="1">
    <citation type="journal article" date="2023" name="Nat. Commun.">
        <title>Diploid and tetraploid genomes of Acorus and the evolution of monocots.</title>
        <authorList>
            <person name="Ma L."/>
            <person name="Liu K.W."/>
            <person name="Li Z."/>
            <person name="Hsiao Y.Y."/>
            <person name="Qi Y."/>
            <person name="Fu T."/>
            <person name="Tang G.D."/>
            <person name="Zhang D."/>
            <person name="Sun W.H."/>
            <person name="Liu D.K."/>
            <person name="Li Y."/>
            <person name="Chen G.Z."/>
            <person name="Liu X.D."/>
            <person name="Liao X.Y."/>
            <person name="Jiang Y.T."/>
            <person name="Yu X."/>
            <person name="Hao Y."/>
            <person name="Huang J."/>
            <person name="Zhao X.W."/>
            <person name="Ke S."/>
            <person name="Chen Y.Y."/>
            <person name="Wu W.L."/>
            <person name="Hsu J.L."/>
            <person name="Lin Y.F."/>
            <person name="Huang M.D."/>
            <person name="Li C.Y."/>
            <person name="Huang L."/>
            <person name="Wang Z.W."/>
            <person name="Zhao X."/>
            <person name="Zhong W.Y."/>
            <person name="Peng D.H."/>
            <person name="Ahmad S."/>
            <person name="Lan S."/>
            <person name="Zhang J.S."/>
            <person name="Tsai W.C."/>
            <person name="Van de Peer Y."/>
            <person name="Liu Z.J."/>
        </authorList>
    </citation>
    <scope>NUCLEOTIDE SEQUENCE</scope>
    <source>
        <strain evidence="1">SCP</strain>
    </source>
</reference>
<evidence type="ECO:0000313" key="1">
    <source>
        <dbReference type="EMBL" id="KAK1259231.1"/>
    </source>
</evidence>
<dbReference type="InterPro" id="IPR051801">
    <property type="entry name" value="GH28_Enzymes"/>
</dbReference>
<name>A0AAV9A4W1_ACOGR</name>
<evidence type="ECO:0000313" key="2">
    <source>
        <dbReference type="Proteomes" id="UP001179952"/>
    </source>
</evidence>
<reference evidence="1" key="2">
    <citation type="submission" date="2023-06" db="EMBL/GenBank/DDBJ databases">
        <authorList>
            <person name="Ma L."/>
            <person name="Liu K.-W."/>
            <person name="Li Z."/>
            <person name="Hsiao Y.-Y."/>
            <person name="Qi Y."/>
            <person name="Fu T."/>
            <person name="Tang G."/>
            <person name="Zhang D."/>
            <person name="Sun W.-H."/>
            <person name="Liu D.-K."/>
            <person name="Li Y."/>
            <person name="Chen G.-Z."/>
            <person name="Liu X.-D."/>
            <person name="Liao X.-Y."/>
            <person name="Jiang Y.-T."/>
            <person name="Yu X."/>
            <person name="Hao Y."/>
            <person name="Huang J."/>
            <person name="Zhao X.-W."/>
            <person name="Ke S."/>
            <person name="Chen Y.-Y."/>
            <person name="Wu W.-L."/>
            <person name="Hsu J.-L."/>
            <person name="Lin Y.-F."/>
            <person name="Huang M.-D."/>
            <person name="Li C.-Y."/>
            <person name="Huang L."/>
            <person name="Wang Z.-W."/>
            <person name="Zhao X."/>
            <person name="Zhong W.-Y."/>
            <person name="Peng D.-H."/>
            <person name="Ahmad S."/>
            <person name="Lan S."/>
            <person name="Zhang J.-S."/>
            <person name="Tsai W.-C."/>
            <person name="Van De Peer Y."/>
            <person name="Liu Z.-J."/>
        </authorList>
    </citation>
    <scope>NUCLEOTIDE SEQUENCE</scope>
    <source>
        <strain evidence="1">SCP</strain>
        <tissue evidence="1">Leaves</tissue>
    </source>
</reference>
<keyword evidence="2" id="KW-1185">Reference proteome</keyword>
<dbReference type="Proteomes" id="UP001179952">
    <property type="component" value="Unassembled WGS sequence"/>
</dbReference>